<feature type="non-terminal residue" evidence="2">
    <location>
        <position position="145"/>
    </location>
</feature>
<organism evidence="2 3">
    <name type="scientific">Saguinus oedipus</name>
    <name type="common">Cotton-top tamarin</name>
    <name type="synonym">Oedipomidas oedipus</name>
    <dbReference type="NCBI Taxonomy" id="9490"/>
    <lineage>
        <taxon>Eukaryota</taxon>
        <taxon>Metazoa</taxon>
        <taxon>Chordata</taxon>
        <taxon>Craniata</taxon>
        <taxon>Vertebrata</taxon>
        <taxon>Euteleostomi</taxon>
        <taxon>Mammalia</taxon>
        <taxon>Eutheria</taxon>
        <taxon>Euarchontoglires</taxon>
        <taxon>Primates</taxon>
        <taxon>Haplorrhini</taxon>
        <taxon>Platyrrhini</taxon>
        <taxon>Cebidae</taxon>
        <taxon>Callitrichinae</taxon>
        <taxon>Saguinus</taxon>
    </lineage>
</organism>
<evidence type="ECO:0000313" key="3">
    <source>
        <dbReference type="Proteomes" id="UP001266305"/>
    </source>
</evidence>
<feature type="region of interest" description="Disordered" evidence="1">
    <location>
        <begin position="74"/>
        <end position="104"/>
    </location>
</feature>
<feature type="compositionally biased region" description="Basic and acidic residues" evidence="1">
    <location>
        <begin position="15"/>
        <end position="32"/>
    </location>
</feature>
<evidence type="ECO:0000256" key="1">
    <source>
        <dbReference type="SAM" id="MobiDB-lite"/>
    </source>
</evidence>
<reference evidence="2 3" key="1">
    <citation type="submission" date="2023-05" db="EMBL/GenBank/DDBJ databases">
        <title>B98-5 Cell Line De Novo Hybrid Assembly: An Optical Mapping Approach.</title>
        <authorList>
            <person name="Kananen K."/>
            <person name="Auerbach J.A."/>
            <person name="Kautto E."/>
            <person name="Blachly J.S."/>
        </authorList>
    </citation>
    <scope>NUCLEOTIDE SEQUENCE [LARGE SCALE GENOMIC DNA]</scope>
    <source>
        <strain evidence="2">B95-8</strain>
        <tissue evidence="2">Cell line</tissue>
    </source>
</reference>
<sequence>MTGALEMKGVGGVRGRKEPEEHLCPRDSGPTERRRKTSSTKDMKPRKPEFPQPVGSSAAEMLSVVKWPERVKGTPATSVRAASVRGRAETWAPEASGAGARKGRPAEWLHRAAYVHCKHEQECEQLPWGLATRVSTTALSGVALP</sequence>
<dbReference type="EMBL" id="JASSZA010000004">
    <property type="protein sequence ID" value="KAK2114747.1"/>
    <property type="molecule type" value="Genomic_DNA"/>
</dbReference>
<dbReference type="Proteomes" id="UP001266305">
    <property type="component" value="Unassembled WGS sequence"/>
</dbReference>
<proteinExistence type="predicted"/>
<gene>
    <name evidence="2" type="ORF">P7K49_009013</name>
</gene>
<evidence type="ECO:0000313" key="2">
    <source>
        <dbReference type="EMBL" id="KAK2114747.1"/>
    </source>
</evidence>
<feature type="region of interest" description="Disordered" evidence="1">
    <location>
        <begin position="1"/>
        <end position="57"/>
    </location>
</feature>
<accession>A0ABQ9VZF2</accession>
<protein>
    <submittedName>
        <fullName evidence="2">Uncharacterized protein</fullName>
    </submittedName>
</protein>
<name>A0ABQ9VZF2_SAGOE</name>
<feature type="compositionally biased region" description="Basic and acidic residues" evidence="1">
    <location>
        <begin position="39"/>
        <end position="49"/>
    </location>
</feature>
<comment type="caution">
    <text evidence="2">The sequence shown here is derived from an EMBL/GenBank/DDBJ whole genome shotgun (WGS) entry which is preliminary data.</text>
</comment>
<keyword evidence="3" id="KW-1185">Reference proteome</keyword>